<dbReference type="Proteomes" id="UP001208054">
    <property type="component" value="Unassembled WGS sequence"/>
</dbReference>
<evidence type="ECO:0000313" key="1">
    <source>
        <dbReference type="EMBL" id="MCV0323567.1"/>
    </source>
</evidence>
<gene>
    <name evidence="1" type="ORF">KYJ44_04490</name>
</gene>
<sequence>MIRYKPPSRRKIAQQLARAGADVNQQIGGSLWISSNLQGVGIAKLGADDLGHLREARNMLDKALGELAAMGAPFASKLPHNFPMNLQESEQPLGWLNPDVIEPIARAAWHLDFCIDTYRPGKSSAHHQFWKELNRYFEVEGIKATFSSSSPIVMIFAECTGLTPESAYHAAKKFRKVQK</sequence>
<accession>A0ABT2XCA5</accession>
<comment type="caution">
    <text evidence="1">The sequence shown here is derived from an EMBL/GenBank/DDBJ whole genome shotgun (WGS) entry which is preliminary data.</text>
</comment>
<reference evidence="1 2" key="1">
    <citation type="submission" date="2021-07" db="EMBL/GenBank/DDBJ databases">
        <title>Clinical implication of Pseudomonas aeruginosa: further insight on the antimicrobial resistance.</title>
        <authorList>
            <person name="Macori G."/>
            <person name="Fanning S."/>
            <person name="Alqahtani A."/>
        </authorList>
    </citation>
    <scope>NUCLEOTIDE SEQUENCE [LARGE SCALE GENOMIC DNA]</scope>
    <source>
        <strain evidence="1 2">CFS3442</strain>
    </source>
</reference>
<keyword evidence="2" id="KW-1185">Reference proteome</keyword>
<name>A0ABT2XCA5_9GAMM</name>
<proteinExistence type="predicted"/>
<dbReference type="RefSeq" id="WP_152904979.1">
    <property type="nucleotide sequence ID" value="NZ_JAHWBK010000002.1"/>
</dbReference>
<evidence type="ECO:0000313" key="2">
    <source>
        <dbReference type="Proteomes" id="UP001208054"/>
    </source>
</evidence>
<organism evidence="1 2">
    <name type="scientific">Stenotrophomonas riyadhensis</name>
    <dbReference type="NCBI Taxonomy" id="2859893"/>
    <lineage>
        <taxon>Bacteria</taxon>
        <taxon>Pseudomonadati</taxon>
        <taxon>Pseudomonadota</taxon>
        <taxon>Gammaproteobacteria</taxon>
        <taxon>Lysobacterales</taxon>
        <taxon>Lysobacteraceae</taxon>
        <taxon>Stenotrophomonas</taxon>
    </lineage>
</organism>
<protein>
    <submittedName>
        <fullName evidence="1">Uncharacterized protein</fullName>
    </submittedName>
</protein>
<dbReference type="EMBL" id="JAHWBK010000002">
    <property type="protein sequence ID" value="MCV0323567.1"/>
    <property type="molecule type" value="Genomic_DNA"/>
</dbReference>